<keyword evidence="4 6" id="KW-1133">Transmembrane helix</keyword>
<proteinExistence type="predicted"/>
<dbReference type="PANTHER" id="PTHR30086">
    <property type="entry name" value="ARGININE EXPORTER PROTEIN ARGO"/>
    <property type="match status" value="1"/>
</dbReference>
<dbReference type="KEGG" id="fad:CDH04_02220"/>
<keyword evidence="3 6" id="KW-0812">Transmembrane</keyword>
<evidence type="ECO:0000256" key="3">
    <source>
        <dbReference type="ARBA" id="ARBA00022692"/>
    </source>
</evidence>
<evidence type="ECO:0000256" key="6">
    <source>
        <dbReference type="SAM" id="Phobius"/>
    </source>
</evidence>
<reference evidence="7 9" key="1">
    <citation type="submission" date="2017-06" db="EMBL/GenBank/DDBJ databases">
        <title>Complete genome of Francisella adeliensis.</title>
        <authorList>
            <person name="Vallesi A."/>
            <person name="Sjodin A."/>
        </authorList>
    </citation>
    <scope>NUCLEOTIDE SEQUENCE [LARGE SCALE GENOMIC DNA]</scope>
    <source>
        <strain evidence="7 9">FDC440</strain>
    </source>
</reference>
<evidence type="ECO:0000313" key="10">
    <source>
        <dbReference type="Proteomes" id="UP000681131"/>
    </source>
</evidence>
<dbReference type="AlphaFoldDB" id="A0A2Z4XXW3"/>
<dbReference type="GO" id="GO:0005886">
    <property type="term" value="C:plasma membrane"/>
    <property type="evidence" value="ECO:0007669"/>
    <property type="project" value="UniProtKB-SubCell"/>
</dbReference>
<dbReference type="RefSeq" id="WP_112869475.1">
    <property type="nucleotide sequence ID" value="NZ_CP021781.1"/>
</dbReference>
<evidence type="ECO:0000256" key="2">
    <source>
        <dbReference type="ARBA" id="ARBA00022475"/>
    </source>
</evidence>
<comment type="subcellular location">
    <subcellularLocation>
        <location evidence="1">Cell membrane</location>
        <topology evidence="1">Multi-pass membrane protein</topology>
    </subcellularLocation>
</comment>
<feature type="transmembrane region" description="Helical" evidence="6">
    <location>
        <begin position="69"/>
        <end position="89"/>
    </location>
</feature>
<evidence type="ECO:0000256" key="4">
    <source>
        <dbReference type="ARBA" id="ARBA00022989"/>
    </source>
</evidence>
<dbReference type="OrthoDB" id="581870at2"/>
<organism evidence="7 9">
    <name type="scientific">Francisella adeliensis</name>
    <dbReference type="NCBI Taxonomy" id="2007306"/>
    <lineage>
        <taxon>Bacteria</taxon>
        <taxon>Pseudomonadati</taxon>
        <taxon>Pseudomonadota</taxon>
        <taxon>Gammaproteobacteria</taxon>
        <taxon>Thiotrichales</taxon>
        <taxon>Francisellaceae</taxon>
        <taxon>Francisella</taxon>
    </lineage>
</organism>
<dbReference type="GO" id="GO:0015171">
    <property type="term" value="F:amino acid transmembrane transporter activity"/>
    <property type="evidence" value="ECO:0007669"/>
    <property type="project" value="TreeGrafter"/>
</dbReference>
<dbReference type="Proteomes" id="UP000681131">
    <property type="component" value="Chromosome"/>
</dbReference>
<dbReference type="PANTHER" id="PTHR30086:SF20">
    <property type="entry name" value="ARGININE EXPORTER PROTEIN ARGO-RELATED"/>
    <property type="match status" value="1"/>
</dbReference>
<feature type="transmembrane region" description="Helical" evidence="6">
    <location>
        <begin position="189"/>
        <end position="209"/>
    </location>
</feature>
<keyword evidence="2" id="KW-1003">Cell membrane</keyword>
<evidence type="ECO:0000313" key="9">
    <source>
        <dbReference type="Proteomes" id="UP000251120"/>
    </source>
</evidence>
<dbReference type="EMBL" id="CP043424">
    <property type="protein sequence ID" value="QIW11532.1"/>
    <property type="molecule type" value="Genomic_DNA"/>
</dbReference>
<protein>
    <submittedName>
        <fullName evidence="7">Homoserine lactone transporter</fullName>
    </submittedName>
    <submittedName>
        <fullName evidence="8">LysE family translocator</fullName>
    </submittedName>
</protein>
<dbReference type="InterPro" id="IPR001123">
    <property type="entry name" value="LeuE-type"/>
</dbReference>
<dbReference type="Pfam" id="PF01810">
    <property type="entry name" value="LysE"/>
    <property type="match status" value="1"/>
</dbReference>
<dbReference type="Proteomes" id="UP000251120">
    <property type="component" value="Chromosome"/>
</dbReference>
<keyword evidence="10" id="KW-1185">Reference proteome</keyword>
<evidence type="ECO:0000313" key="7">
    <source>
        <dbReference type="EMBL" id="AXA33302.1"/>
    </source>
</evidence>
<dbReference type="EMBL" id="CP021781">
    <property type="protein sequence ID" value="AXA33302.1"/>
    <property type="molecule type" value="Genomic_DNA"/>
</dbReference>
<evidence type="ECO:0000256" key="5">
    <source>
        <dbReference type="ARBA" id="ARBA00023136"/>
    </source>
</evidence>
<evidence type="ECO:0000256" key="1">
    <source>
        <dbReference type="ARBA" id="ARBA00004651"/>
    </source>
</evidence>
<gene>
    <name evidence="7" type="ORF">CDH04_02220</name>
    <name evidence="8" type="ORF">FZC43_02225</name>
</gene>
<reference evidence="8 10" key="2">
    <citation type="submission" date="2019-08" db="EMBL/GenBank/DDBJ databases">
        <title>Complete genome sequences of Francisella adeliensis (FSC1325 and FSC1326).</title>
        <authorList>
            <person name="Ohrman C."/>
            <person name="Uneklint I."/>
            <person name="Vallesi A."/>
            <person name="Karlsson L."/>
            <person name="Sjodin A."/>
        </authorList>
    </citation>
    <scope>NUCLEOTIDE SEQUENCE [LARGE SCALE GENOMIC DNA]</scope>
    <source>
        <strain evidence="8 10">FSC1325</strain>
    </source>
</reference>
<evidence type="ECO:0000313" key="8">
    <source>
        <dbReference type="EMBL" id="QIW11532.1"/>
    </source>
</evidence>
<keyword evidence="5 6" id="KW-0472">Membrane</keyword>
<sequence length="213" mass="24087">MLIFLTILVLQVSCLILPGPDFFITISNSVKFGYKEGLTTAFGVSSGILINTLIVYWCGSFLLYKEPQLFNILILAGVAYLAYIAFNLYKDIFTSTPELNPNASEHIKNIKSFEKPTNIQLYVKGVFTNLANPKVMVFFSSMLSLVEELPSFGKVAIWLAIGITTLMWFCTVAIFFGNNKLRQLFFRNIKKIEFVSAIFITGFVIIILVEHFF</sequence>
<name>A0A2Z4XXW3_9GAMM</name>
<accession>A0A2Z4XXW3</accession>
<feature type="transmembrane region" description="Helical" evidence="6">
    <location>
        <begin position="155"/>
        <end position="177"/>
    </location>
</feature>
<feature type="transmembrane region" description="Helical" evidence="6">
    <location>
        <begin position="38"/>
        <end position="57"/>
    </location>
</feature>